<dbReference type="AlphaFoldDB" id="A0A4R5L0V5"/>
<organism evidence="1 2">
    <name type="scientific">Paraburkholderia guartelaensis</name>
    <dbReference type="NCBI Taxonomy" id="2546446"/>
    <lineage>
        <taxon>Bacteria</taxon>
        <taxon>Pseudomonadati</taxon>
        <taxon>Pseudomonadota</taxon>
        <taxon>Betaproteobacteria</taxon>
        <taxon>Burkholderiales</taxon>
        <taxon>Burkholderiaceae</taxon>
        <taxon>Paraburkholderia</taxon>
    </lineage>
</organism>
<protein>
    <submittedName>
        <fullName evidence="1">Uncharacterized protein</fullName>
    </submittedName>
</protein>
<reference evidence="1 2" key="1">
    <citation type="submission" date="2019-03" db="EMBL/GenBank/DDBJ databases">
        <title>Paraburkholderia sp. isolated from native Mimosa gymnas in Guartela State Park, Brazil.</title>
        <authorList>
            <person name="Paulitsch F."/>
            <person name="Hungria M."/>
            <person name="Delamuta J.R.M."/>
            <person name="Ribeiro R.A."/>
            <person name="Dall'Agnol R."/>
            <person name="Silva J.S.B."/>
        </authorList>
    </citation>
    <scope>NUCLEOTIDE SEQUENCE [LARGE SCALE GENOMIC DNA]</scope>
    <source>
        <strain evidence="1 2">CNPSo 3008</strain>
    </source>
</reference>
<evidence type="ECO:0000313" key="1">
    <source>
        <dbReference type="EMBL" id="TDG02090.1"/>
    </source>
</evidence>
<accession>A0A4R5L0V5</accession>
<proteinExistence type="predicted"/>
<name>A0A4R5L0V5_9BURK</name>
<comment type="caution">
    <text evidence="1">The sequence shown here is derived from an EMBL/GenBank/DDBJ whole genome shotgun (WGS) entry which is preliminary data.</text>
</comment>
<gene>
    <name evidence="1" type="ORF">E1N52_41610</name>
</gene>
<dbReference type="Proteomes" id="UP000295606">
    <property type="component" value="Unassembled WGS sequence"/>
</dbReference>
<evidence type="ECO:0000313" key="2">
    <source>
        <dbReference type="Proteomes" id="UP000295606"/>
    </source>
</evidence>
<dbReference type="EMBL" id="SMOD01000079">
    <property type="protein sequence ID" value="TDG02090.1"/>
    <property type="molecule type" value="Genomic_DNA"/>
</dbReference>
<sequence length="111" mass="12684">MRREPKGFYRRVPELNAVWFDSVITGKRHNLSRPLATALETAWLAGAMEVLGCALGWPGDDVRARALALQRQAADRLAEIRDRDREANLQDSALTRANGEVKRRVRNRRFD</sequence>
<dbReference type="RefSeq" id="WP_133190761.1">
    <property type="nucleotide sequence ID" value="NZ_SMOD01000079.1"/>
</dbReference>